<keyword evidence="8" id="KW-0966">Cell projection</keyword>
<accession>A0A9W6HHI7</accession>
<evidence type="ECO:0000313" key="8">
    <source>
        <dbReference type="EMBL" id="GLJ80231.1"/>
    </source>
</evidence>
<sequence>MEILLDFAWIEATGLAAVRTTAFVFIAPPFSYGAFPARIKAMVAVGVALALSGTVAPGYESLGTGPFFVALTLQVLTGAILGFLVLACFTAVQSAGGLIDVFGGFQLAQAFDPQMNVNGAQFTRLFQMIALVLLFASNGYQLILAGLARSFTAIPVDGVLDLARPAELMIGTASQLLVSAVQIAGPLLLVLFLADIALGLVSRVAPALNAFALGFPLKIILTFLLAGTVILALPGVVGALTDDAVGLLIGGAR</sequence>
<proteinExistence type="inferred from homology"/>
<comment type="similarity">
    <text evidence="2">Belongs to the FliR/MopE/SpaR family.</text>
</comment>
<dbReference type="Proteomes" id="UP001142317">
    <property type="component" value="Unassembled WGS sequence"/>
</dbReference>
<organism evidence="8 9">
    <name type="scientific">Microbacterium imperiale</name>
    <dbReference type="NCBI Taxonomy" id="33884"/>
    <lineage>
        <taxon>Bacteria</taxon>
        <taxon>Bacillati</taxon>
        <taxon>Actinomycetota</taxon>
        <taxon>Actinomycetes</taxon>
        <taxon>Micrococcales</taxon>
        <taxon>Microbacteriaceae</taxon>
        <taxon>Microbacterium</taxon>
    </lineage>
</organism>
<comment type="caution">
    <text evidence="8">The sequence shown here is derived from an EMBL/GenBank/DDBJ whole genome shotgun (WGS) entry which is preliminary data.</text>
</comment>
<feature type="transmembrane region" description="Helical" evidence="7">
    <location>
        <begin position="6"/>
        <end position="27"/>
    </location>
</feature>
<keyword evidence="3" id="KW-1003">Cell membrane</keyword>
<dbReference type="PRINTS" id="PR00953">
    <property type="entry name" value="TYPE3IMRPROT"/>
</dbReference>
<dbReference type="PANTHER" id="PTHR30065">
    <property type="entry name" value="FLAGELLAR BIOSYNTHETIC PROTEIN FLIR"/>
    <property type="match status" value="1"/>
</dbReference>
<dbReference type="InterPro" id="IPR002010">
    <property type="entry name" value="T3SS_IM_R"/>
</dbReference>
<evidence type="ECO:0000256" key="2">
    <source>
        <dbReference type="ARBA" id="ARBA00009772"/>
    </source>
</evidence>
<protein>
    <submittedName>
        <fullName evidence="8">Flagellar biosynthetic protein FliR</fullName>
    </submittedName>
</protein>
<evidence type="ECO:0000256" key="1">
    <source>
        <dbReference type="ARBA" id="ARBA00004651"/>
    </source>
</evidence>
<dbReference type="EMBL" id="BSEO01000014">
    <property type="protein sequence ID" value="GLJ80231.1"/>
    <property type="molecule type" value="Genomic_DNA"/>
</dbReference>
<evidence type="ECO:0000256" key="4">
    <source>
        <dbReference type="ARBA" id="ARBA00022692"/>
    </source>
</evidence>
<feature type="transmembrane region" description="Helical" evidence="7">
    <location>
        <begin position="168"/>
        <end position="198"/>
    </location>
</feature>
<reference evidence="8" key="2">
    <citation type="submission" date="2023-01" db="EMBL/GenBank/DDBJ databases">
        <authorList>
            <person name="Sun Q."/>
            <person name="Evtushenko L."/>
        </authorList>
    </citation>
    <scope>NUCLEOTIDE SEQUENCE</scope>
    <source>
        <strain evidence="8">VKM Ac-1447</strain>
    </source>
</reference>
<evidence type="ECO:0000256" key="7">
    <source>
        <dbReference type="SAM" id="Phobius"/>
    </source>
</evidence>
<feature type="transmembrane region" description="Helical" evidence="7">
    <location>
        <begin position="39"/>
        <end position="59"/>
    </location>
</feature>
<keyword evidence="4 7" id="KW-0812">Transmembrane</keyword>
<name>A0A9W6HHI7_9MICO</name>
<dbReference type="GO" id="GO:0005886">
    <property type="term" value="C:plasma membrane"/>
    <property type="evidence" value="ECO:0007669"/>
    <property type="project" value="UniProtKB-SubCell"/>
</dbReference>
<keyword evidence="6 7" id="KW-0472">Membrane</keyword>
<feature type="transmembrane region" description="Helical" evidence="7">
    <location>
        <begin position="125"/>
        <end position="148"/>
    </location>
</feature>
<evidence type="ECO:0000256" key="6">
    <source>
        <dbReference type="ARBA" id="ARBA00023136"/>
    </source>
</evidence>
<keyword evidence="8" id="KW-0282">Flagellum</keyword>
<keyword evidence="8" id="KW-0969">Cilium</keyword>
<dbReference type="Pfam" id="PF01311">
    <property type="entry name" value="Bac_export_1"/>
    <property type="match status" value="1"/>
</dbReference>
<dbReference type="GO" id="GO:0006605">
    <property type="term" value="P:protein targeting"/>
    <property type="evidence" value="ECO:0007669"/>
    <property type="project" value="InterPro"/>
</dbReference>
<keyword evidence="5 7" id="KW-1133">Transmembrane helix</keyword>
<evidence type="ECO:0000313" key="9">
    <source>
        <dbReference type="Proteomes" id="UP001142317"/>
    </source>
</evidence>
<dbReference type="RefSeq" id="WP_210006499.1">
    <property type="nucleotide sequence ID" value="NZ_BSEO01000014.1"/>
</dbReference>
<comment type="subcellular location">
    <subcellularLocation>
        <location evidence="1">Cell membrane</location>
        <topology evidence="1">Multi-pass membrane protein</topology>
    </subcellularLocation>
</comment>
<dbReference type="PANTHER" id="PTHR30065:SF1">
    <property type="entry name" value="SURFACE PRESENTATION OF ANTIGENS PROTEIN SPAR"/>
    <property type="match status" value="1"/>
</dbReference>
<gene>
    <name evidence="8" type="ORF">GCM10017586_19140</name>
</gene>
<reference evidence="8" key="1">
    <citation type="journal article" date="2014" name="Int. J. Syst. Evol. Microbiol.">
        <title>Complete genome sequence of Corynebacterium casei LMG S-19264T (=DSM 44701T), isolated from a smear-ripened cheese.</title>
        <authorList>
            <consortium name="US DOE Joint Genome Institute (JGI-PGF)"/>
            <person name="Walter F."/>
            <person name="Albersmeier A."/>
            <person name="Kalinowski J."/>
            <person name="Ruckert C."/>
        </authorList>
    </citation>
    <scope>NUCLEOTIDE SEQUENCE</scope>
    <source>
        <strain evidence="8">VKM Ac-1447</strain>
    </source>
</reference>
<feature type="transmembrane region" description="Helical" evidence="7">
    <location>
        <begin position="210"/>
        <end position="233"/>
    </location>
</feature>
<evidence type="ECO:0000256" key="5">
    <source>
        <dbReference type="ARBA" id="ARBA00022989"/>
    </source>
</evidence>
<keyword evidence="9" id="KW-1185">Reference proteome</keyword>
<dbReference type="AlphaFoldDB" id="A0A9W6HHI7"/>
<feature type="transmembrane region" description="Helical" evidence="7">
    <location>
        <begin position="65"/>
        <end position="89"/>
    </location>
</feature>
<evidence type="ECO:0000256" key="3">
    <source>
        <dbReference type="ARBA" id="ARBA00022475"/>
    </source>
</evidence>